<sequence length="72" mass="8524">MKPVTQSCLIVWCFWLSICYGSAPRKFIHSRPYSHDWKKLYFVYHWPVTVCKNFGYGCGKPKLQFPFGFAPE</sequence>
<keyword evidence="2" id="KW-1185">Reference proteome</keyword>
<accession>A0ACB8GAZ9</accession>
<dbReference type="Proteomes" id="UP000827872">
    <property type="component" value="Linkage Group LG01"/>
</dbReference>
<dbReference type="EMBL" id="CM037614">
    <property type="protein sequence ID" value="KAH8016955.1"/>
    <property type="molecule type" value="Genomic_DNA"/>
</dbReference>
<evidence type="ECO:0000313" key="2">
    <source>
        <dbReference type="Proteomes" id="UP000827872"/>
    </source>
</evidence>
<comment type="caution">
    <text evidence="1">The sequence shown here is derived from an EMBL/GenBank/DDBJ whole genome shotgun (WGS) entry which is preliminary data.</text>
</comment>
<gene>
    <name evidence="1" type="ORF">K3G42_024623</name>
</gene>
<reference evidence="1" key="1">
    <citation type="submission" date="2021-08" db="EMBL/GenBank/DDBJ databases">
        <title>The first chromosome-level gecko genome reveals the dynamic sex chromosomes of Neotropical dwarf geckos (Sphaerodactylidae: Sphaerodactylus).</title>
        <authorList>
            <person name="Pinto B.J."/>
            <person name="Keating S.E."/>
            <person name="Gamble T."/>
        </authorList>
    </citation>
    <scope>NUCLEOTIDE SEQUENCE</scope>
    <source>
        <strain evidence="1">TG3544</strain>
    </source>
</reference>
<proteinExistence type="predicted"/>
<protein>
    <submittedName>
        <fullName evidence="1">Uncharacterized protein</fullName>
    </submittedName>
</protein>
<organism evidence="1 2">
    <name type="scientific">Sphaerodactylus townsendi</name>
    <dbReference type="NCBI Taxonomy" id="933632"/>
    <lineage>
        <taxon>Eukaryota</taxon>
        <taxon>Metazoa</taxon>
        <taxon>Chordata</taxon>
        <taxon>Craniata</taxon>
        <taxon>Vertebrata</taxon>
        <taxon>Euteleostomi</taxon>
        <taxon>Lepidosauria</taxon>
        <taxon>Squamata</taxon>
        <taxon>Bifurcata</taxon>
        <taxon>Gekkota</taxon>
        <taxon>Sphaerodactylidae</taxon>
        <taxon>Sphaerodactylus</taxon>
    </lineage>
</organism>
<evidence type="ECO:0000313" key="1">
    <source>
        <dbReference type="EMBL" id="KAH8016955.1"/>
    </source>
</evidence>
<name>A0ACB8GAZ9_9SAUR</name>